<sequence>MNRYERADLDKFAANLRDGSPGYHQAKAEYEGMREVKCYDLIPNVIDTAKPRNVLARTAHYVRKVNWVVQQVVAQFYTGKPRDVYTPDDLKKVLWEGKVRDLASFAAMTGLYERHVSPSDGQRLLSFFSMQCLRAV</sequence>
<dbReference type="EMBL" id="CABITT030000005">
    <property type="protein sequence ID" value="VVB06285.1"/>
    <property type="molecule type" value="Genomic_DNA"/>
</dbReference>
<evidence type="ECO:0000313" key="2">
    <source>
        <dbReference type="Proteomes" id="UP000489600"/>
    </source>
</evidence>
<accession>A0A565BY08</accession>
<proteinExistence type="predicted"/>
<name>A0A565BY08_9BRAS</name>
<gene>
    <name evidence="1" type="ORF">ANE_LOCUS16729</name>
</gene>
<organism evidence="1 2">
    <name type="scientific">Arabis nemorensis</name>
    <dbReference type="NCBI Taxonomy" id="586526"/>
    <lineage>
        <taxon>Eukaryota</taxon>
        <taxon>Viridiplantae</taxon>
        <taxon>Streptophyta</taxon>
        <taxon>Embryophyta</taxon>
        <taxon>Tracheophyta</taxon>
        <taxon>Spermatophyta</taxon>
        <taxon>Magnoliopsida</taxon>
        <taxon>eudicotyledons</taxon>
        <taxon>Gunneridae</taxon>
        <taxon>Pentapetalae</taxon>
        <taxon>rosids</taxon>
        <taxon>malvids</taxon>
        <taxon>Brassicales</taxon>
        <taxon>Brassicaceae</taxon>
        <taxon>Arabideae</taxon>
        <taxon>Arabis</taxon>
    </lineage>
</organism>
<keyword evidence="2" id="KW-1185">Reference proteome</keyword>
<reference evidence="1" key="1">
    <citation type="submission" date="2019-07" db="EMBL/GenBank/DDBJ databases">
        <authorList>
            <person name="Dittberner H."/>
        </authorList>
    </citation>
    <scope>NUCLEOTIDE SEQUENCE [LARGE SCALE GENOMIC DNA]</scope>
</reference>
<protein>
    <submittedName>
        <fullName evidence="1">Uncharacterized protein</fullName>
    </submittedName>
</protein>
<dbReference type="AlphaFoldDB" id="A0A565BY08"/>
<evidence type="ECO:0000313" key="1">
    <source>
        <dbReference type="EMBL" id="VVB06285.1"/>
    </source>
</evidence>
<dbReference type="Proteomes" id="UP000489600">
    <property type="component" value="Unassembled WGS sequence"/>
</dbReference>
<comment type="caution">
    <text evidence="1">The sequence shown here is derived from an EMBL/GenBank/DDBJ whole genome shotgun (WGS) entry which is preliminary data.</text>
</comment>